<evidence type="ECO:0000256" key="7">
    <source>
        <dbReference type="ARBA" id="ARBA00022737"/>
    </source>
</evidence>
<keyword evidence="8 12" id="KW-1133">Transmembrane helix</keyword>
<feature type="transmembrane region" description="Helical" evidence="12">
    <location>
        <begin position="433"/>
        <end position="456"/>
    </location>
</feature>
<keyword evidence="7" id="KW-0677">Repeat</keyword>
<keyword evidence="16" id="KW-1185">Reference proteome</keyword>
<proteinExistence type="inferred from homology"/>
<keyword evidence="6 13" id="KW-0732">Signal</keyword>
<evidence type="ECO:0000313" key="16">
    <source>
        <dbReference type="Proteomes" id="UP000585474"/>
    </source>
</evidence>
<dbReference type="PROSITE" id="PS51450">
    <property type="entry name" value="LRR"/>
    <property type="match status" value="1"/>
</dbReference>
<evidence type="ECO:0000259" key="14">
    <source>
        <dbReference type="Pfam" id="PF08263"/>
    </source>
</evidence>
<evidence type="ECO:0000256" key="10">
    <source>
        <dbReference type="ARBA" id="ARBA00023170"/>
    </source>
</evidence>
<dbReference type="EMBL" id="BJWL01000026">
    <property type="protein sequence ID" value="GFZ17661.1"/>
    <property type="molecule type" value="Genomic_DNA"/>
</dbReference>
<feature type="domain" description="Leucine-rich repeat-containing N-terminal plant-type" evidence="14">
    <location>
        <begin position="31"/>
        <end position="68"/>
    </location>
</feature>
<keyword evidence="9 12" id="KW-0472">Membrane</keyword>
<evidence type="ECO:0000256" key="6">
    <source>
        <dbReference type="ARBA" id="ARBA00022729"/>
    </source>
</evidence>
<keyword evidence="4" id="KW-0433">Leucine-rich repeat</keyword>
<dbReference type="InterPro" id="IPR013210">
    <property type="entry name" value="LRR_N_plant-typ"/>
</dbReference>
<dbReference type="Pfam" id="PF00560">
    <property type="entry name" value="LRR_1"/>
    <property type="match status" value="1"/>
</dbReference>
<sequence>MKAIPRPGVLLLVVLFLFSHPLKPTSSATIEAQALLKWRNSLQSSSSLTSWSLTHLRKLCNWTGITCNKDRTVSEINLSDSNLNGTLQQFSFTSFPNLTHFNLNNNHLSGPIPPAIDNLKKLTFLDLSNNVFDNLIPLEIGMLAELQYLSLLNNFLNGTVPHQISNLQKVWYLDLGSNFLETPNWSRFLGMGSLTYLSFSLNELTLGFPGFIPKCRNLTYLDLSQNLFTDLIPESVFTNLGKLEYLDLTHNSFSGPLSLNFTKLSRLRELRLGINKFTGPIPENIGLVSALQIIELHNNSFEGKLPSSIGQLGNLQRIDLRTNSLNSSIPFELGFCSNLTYLALALNSFNGDLPSSLSNLKSIPSSLSDMKSLGSIDFSYNVLSGPIPAGSIFQKAPAEAFLRNSGLCGNAEGLSHCNAASTNGKSKKINSKLVIGIIVPVVSISFLTAVAVCLILRRPSKQQGEETESANDMLDQRLTPPNGELAEGVVFVITLALECTHPKPEARPAMRFVAQELSARTQAMGSLTPRDSLQDRPKPLPVPFARLPTSRKLALML</sequence>
<evidence type="ECO:0000256" key="13">
    <source>
        <dbReference type="SAM" id="SignalP"/>
    </source>
</evidence>
<comment type="subcellular location">
    <subcellularLocation>
        <location evidence="1">Cell membrane</location>
        <topology evidence="1">Single-pass type I membrane protein</topology>
    </subcellularLocation>
</comment>
<keyword evidence="11" id="KW-0325">Glycoprotein</keyword>
<dbReference type="InterPro" id="IPR032675">
    <property type="entry name" value="LRR_dom_sf"/>
</dbReference>
<feature type="signal peptide" evidence="13">
    <location>
        <begin position="1"/>
        <end position="27"/>
    </location>
</feature>
<reference evidence="15 16" key="1">
    <citation type="submission" date="2019-07" db="EMBL/GenBank/DDBJ databases">
        <title>De Novo Assembly of kiwifruit Actinidia rufa.</title>
        <authorList>
            <person name="Sugita-Konishi S."/>
            <person name="Sato K."/>
            <person name="Mori E."/>
            <person name="Abe Y."/>
            <person name="Kisaki G."/>
            <person name="Hamano K."/>
            <person name="Suezawa K."/>
            <person name="Otani M."/>
            <person name="Fukuda T."/>
            <person name="Manabe T."/>
            <person name="Gomi K."/>
            <person name="Tabuchi M."/>
            <person name="Akimitsu K."/>
            <person name="Kataoka I."/>
        </authorList>
    </citation>
    <scope>NUCLEOTIDE SEQUENCE [LARGE SCALE GENOMIC DNA]</scope>
    <source>
        <strain evidence="16">cv. Fuchu</strain>
    </source>
</reference>
<evidence type="ECO:0000256" key="5">
    <source>
        <dbReference type="ARBA" id="ARBA00022692"/>
    </source>
</evidence>
<dbReference type="AlphaFoldDB" id="A0A7J0H3T4"/>
<dbReference type="FunFam" id="3.80.10.10:FF:000488">
    <property type="entry name" value="MDIS1-interacting receptor like kinase 2"/>
    <property type="match status" value="1"/>
</dbReference>
<feature type="chain" id="PRO_5029813626" description="Leucine-rich repeat-containing N-terminal plant-type domain-containing protein" evidence="13">
    <location>
        <begin position="28"/>
        <end position="557"/>
    </location>
</feature>
<dbReference type="InterPro" id="IPR001611">
    <property type="entry name" value="Leu-rich_rpt"/>
</dbReference>
<evidence type="ECO:0000256" key="1">
    <source>
        <dbReference type="ARBA" id="ARBA00004251"/>
    </source>
</evidence>
<evidence type="ECO:0000256" key="9">
    <source>
        <dbReference type="ARBA" id="ARBA00023136"/>
    </source>
</evidence>
<evidence type="ECO:0000256" key="4">
    <source>
        <dbReference type="ARBA" id="ARBA00022614"/>
    </source>
</evidence>
<gene>
    <name evidence="15" type="ORF">Acr_26g0009310</name>
</gene>
<evidence type="ECO:0000256" key="11">
    <source>
        <dbReference type="ARBA" id="ARBA00023180"/>
    </source>
</evidence>
<dbReference type="PANTHER" id="PTHR48052">
    <property type="entry name" value="UNNAMED PRODUCT"/>
    <property type="match status" value="1"/>
</dbReference>
<keyword evidence="5 12" id="KW-0812">Transmembrane</keyword>
<dbReference type="OrthoDB" id="676979at2759"/>
<evidence type="ECO:0000256" key="3">
    <source>
        <dbReference type="ARBA" id="ARBA00022475"/>
    </source>
</evidence>
<dbReference type="PANTHER" id="PTHR48052:SF81">
    <property type="entry name" value="LEUCINE-RICH REPEAT-CONTAINING N-TERMINAL PLANT-TYPE DOMAIN-CONTAINING PROTEIN"/>
    <property type="match status" value="1"/>
</dbReference>
<evidence type="ECO:0000256" key="2">
    <source>
        <dbReference type="ARBA" id="ARBA00009592"/>
    </source>
</evidence>
<dbReference type="GO" id="GO:0005886">
    <property type="term" value="C:plasma membrane"/>
    <property type="evidence" value="ECO:0007669"/>
    <property type="project" value="UniProtKB-SubCell"/>
</dbReference>
<comment type="similarity">
    <text evidence="2">Belongs to the RLP family.</text>
</comment>
<dbReference type="FunFam" id="3.80.10.10:FF:000383">
    <property type="entry name" value="Leucine-rich repeat receptor protein kinase EMS1"/>
    <property type="match status" value="1"/>
</dbReference>
<dbReference type="SUPFAM" id="SSF52047">
    <property type="entry name" value="RNI-like"/>
    <property type="match status" value="1"/>
</dbReference>
<dbReference type="Pfam" id="PF13855">
    <property type="entry name" value="LRR_8"/>
    <property type="match status" value="2"/>
</dbReference>
<protein>
    <recommendedName>
        <fullName evidence="14">Leucine-rich repeat-containing N-terminal plant-type domain-containing protein</fullName>
    </recommendedName>
</protein>
<evidence type="ECO:0000313" key="15">
    <source>
        <dbReference type="EMBL" id="GFZ17661.1"/>
    </source>
</evidence>
<dbReference type="Gene3D" id="3.80.10.10">
    <property type="entry name" value="Ribonuclease Inhibitor"/>
    <property type="match status" value="2"/>
</dbReference>
<organism evidence="15 16">
    <name type="scientific">Actinidia rufa</name>
    <dbReference type="NCBI Taxonomy" id="165716"/>
    <lineage>
        <taxon>Eukaryota</taxon>
        <taxon>Viridiplantae</taxon>
        <taxon>Streptophyta</taxon>
        <taxon>Embryophyta</taxon>
        <taxon>Tracheophyta</taxon>
        <taxon>Spermatophyta</taxon>
        <taxon>Magnoliopsida</taxon>
        <taxon>eudicotyledons</taxon>
        <taxon>Gunneridae</taxon>
        <taxon>Pentapetalae</taxon>
        <taxon>asterids</taxon>
        <taxon>Ericales</taxon>
        <taxon>Actinidiaceae</taxon>
        <taxon>Actinidia</taxon>
    </lineage>
</organism>
<keyword evidence="3" id="KW-1003">Cell membrane</keyword>
<evidence type="ECO:0000256" key="8">
    <source>
        <dbReference type="ARBA" id="ARBA00022989"/>
    </source>
</evidence>
<comment type="caution">
    <text evidence="15">The sequence shown here is derived from an EMBL/GenBank/DDBJ whole genome shotgun (WGS) entry which is preliminary data.</text>
</comment>
<accession>A0A7J0H3T4</accession>
<keyword evidence="10" id="KW-0675">Receptor</keyword>
<dbReference type="Pfam" id="PF08263">
    <property type="entry name" value="LRRNT_2"/>
    <property type="match status" value="1"/>
</dbReference>
<dbReference type="FunFam" id="3.80.10.10:FF:000687">
    <property type="entry name" value="Leucine Rich Repeat family protein, expressed"/>
    <property type="match status" value="1"/>
</dbReference>
<name>A0A7J0H3T4_9ERIC</name>
<evidence type="ECO:0000256" key="12">
    <source>
        <dbReference type="SAM" id="Phobius"/>
    </source>
</evidence>
<dbReference type="Proteomes" id="UP000585474">
    <property type="component" value="Unassembled WGS sequence"/>
</dbReference>